<gene>
    <name evidence="3" type="ORF">DEA61_07715</name>
</gene>
<dbReference type="PANTHER" id="PTHR39198">
    <property type="entry name" value="HYPOTHETICAL MEMBRANE PROTEIN, CONSERVED"/>
    <property type="match status" value="1"/>
</dbReference>
<dbReference type="Proteomes" id="UP000264445">
    <property type="component" value="Unassembled WGS sequence"/>
</dbReference>
<comment type="caution">
    <text evidence="3">The sequence shown here is derived from an EMBL/GenBank/DDBJ whole genome shotgun (WGS) entry which is preliminary data.</text>
</comment>
<dbReference type="InterPro" id="IPR013783">
    <property type="entry name" value="Ig-like_fold"/>
</dbReference>
<evidence type="ECO:0000313" key="3">
    <source>
        <dbReference type="EMBL" id="HBT49697.1"/>
    </source>
</evidence>
<name>A0A117KWG1_9THEO</name>
<feature type="transmembrane region" description="Helical" evidence="1">
    <location>
        <begin position="354"/>
        <end position="375"/>
    </location>
</feature>
<keyword evidence="1" id="KW-1133">Transmembrane helix</keyword>
<dbReference type="InterPro" id="IPR018905">
    <property type="entry name" value="A-galactase_NEW3"/>
</dbReference>
<dbReference type="OMA" id="GMAVMRF"/>
<proteinExistence type="predicted"/>
<keyword evidence="1" id="KW-0812">Transmembrane</keyword>
<feature type="domain" description="Alpha-galactosidase NEW3" evidence="2">
    <location>
        <begin position="43"/>
        <end position="115"/>
    </location>
</feature>
<accession>A0A117KWG1</accession>
<keyword evidence="1" id="KW-0472">Membrane</keyword>
<evidence type="ECO:0000313" key="4">
    <source>
        <dbReference type="Proteomes" id="UP000264445"/>
    </source>
</evidence>
<reference evidence="3 4" key="1">
    <citation type="journal article" date="2018" name="Nat. Biotechnol.">
        <title>A standardized bacterial taxonomy based on genome phylogeny substantially revises the tree of life.</title>
        <authorList>
            <person name="Parks D.H."/>
            <person name="Chuvochina M."/>
            <person name="Waite D.W."/>
            <person name="Rinke C."/>
            <person name="Skarshewski A."/>
            <person name="Chaumeil P.A."/>
            <person name="Hugenholtz P."/>
        </authorList>
    </citation>
    <scope>NUCLEOTIDE SEQUENCE [LARGE SCALE GENOMIC DNA]</scope>
    <source>
        <strain evidence="3">UBA12544</strain>
    </source>
</reference>
<dbReference type="Gene3D" id="2.60.40.10">
    <property type="entry name" value="Immunoglobulins"/>
    <property type="match status" value="3"/>
</dbReference>
<dbReference type="Pfam" id="PF10633">
    <property type="entry name" value="NPCBM_assoc"/>
    <property type="match status" value="2"/>
</dbReference>
<dbReference type="RefSeq" id="WP_009611286.1">
    <property type="nucleotide sequence ID" value="NZ_DOLB01000112.1"/>
</dbReference>
<dbReference type="EMBL" id="DOLB01000112">
    <property type="protein sequence ID" value="HBT49697.1"/>
    <property type="molecule type" value="Genomic_DNA"/>
</dbReference>
<evidence type="ECO:0000256" key="1">
    <source>
        <dbReference type="SAM" id="Phobius"/>
    </source>
</evidence>
<dbReference type="PANTHER" id="PTHR39198:SF1">
    <property type="entry name" value="ALPHA-GALACTOSIDASE NEW3 DOMAIN-CONTAINING PROTEIN"/>
    <property type="match status" value="1"/>
</dbReference>
<protein>
    <recommendedName>
        <fullName evidence="2">Alpha-galactosidase NEW3 domain-containing protein</fullName>
    </recommendedName>
</protein>
<dbReference type="AlphaFoldDB" id="A0A117KWG1"/>
<sequence>MKIVKVLTLAVTFLMLFTGWNNIAYADVSGVTFFTPYINIAVTPGETISYSIDVQNKSGQIKNIPLSVKAPEGWQTTLTAGGWKIEEISVKPNDSQTITLTVEVPLKVDKGSYKVVLLGSGVPVLTLTVNVTEQGTYQTELTTDQPNMEGTNKSTFSYELKLKNRTPDTQNYALIADVQPGWNVQFTVEGKEVTSVSVEPNSQKLIRVSITPPSQIKAGTYKIPIKAETKNTSASVTLEVVIRGTYGLKLTTPTGVLSTDIVAGGDKKVTLQVKNTGSAQLAKIKFYADTPVDWQVTFEPDTIDTLAPGETKEVTATIHADKKAIAGDYVVTMRASTPEASDEAVFRVTVKTSWGWGIVALLIIAATIGVLYYLIEKYGRR</sequence>
<evidence type="ECO:0000259" key="2">
    <source>
        <dbReference type="Pfam" id="PF10633"/>
    </source>
</evidence>
<organism evidence="3 4">
    <name type="scientific">Caldanaerobacter subterraneus</name>
    <dbReference type="NCBI Taxonomy" id="911092"/>
    <lineage>
        <taxon>Bacteria</taxon>
        <taxon>Bacillati</taxon>
        <taxon>Bacillota</taxon>
        <taxon>Clostridia</taxon>
        <taxon>Thermoanaerobacterales</taxon>
        <taxon>Thermoanaerobacteraceae</taxon>
        <taxon>Caldanaerobacter</taxon>
    </lineage>
</organism>
<feature type="domain" description="Alpha-galactosidase NEW3" evidence="2">
    <location>
        <begin position="262"/>
        <end position="336"/>
    </location>
</feature>